<keyword evidence="1" id="KW-0472">Membrane</keyword>
<keyword evidence="3" id="KW-1185">Reference proteome</keyword>
<comment type="caution">
    <text evidence="2">The sequence shown here is derived from an EMBL/GenBank/DDBJ whole genome shotgun (WGS) entry which is preliminary data.</text>
</comment>
<keyword evidence="1" id="KW-0812">Transmembrane</keyword>
<protein>
    <recommendedName>
        <fullName evidence="4">MARVEL domain-containing protein</fullName>
    </recommendedName>
</protein>
<proteinExistence type="predicted"/>
<dbReference type="EMBL" id="JBEFKJ010000004">
    <property type="protein sequence ID" value="KAL2046215.1"/>
    <property type="molecule type" value="Genomic_DNA"/>
</dbReference>
<keyword evidence="1" id="KW-1133">Transmembrane helix</keyword>
<organism evidence="2 3">
    <name type="scientific">Stereocaulon virgatum</name>
    <dbReference type="NCBI Taxonomy" id="373712"/>
    <lineage>
        <taxon>Eukaryota</taxon>
        <taxon>Fungi</taxon>
        <taxon>Dikarya</taxon>
        <taxon>Ascomycota</taxon>
        <taxon>Pezizomycotina</taxon>
        <taxon>Lecanoromycetes</taxon>
        <taxon>OSLEUM clade</taxon>
        <taxon>Lecanoromycetidae</taxon>
        <taxon>Lecanorales</taxon>
        <taxon>Lecanorineae</taxon>
        <taxon>Stereocaulaceae</taxon>
        <taxon>Stereocaulon</taxon>
    </lineage>
</organism>
<accession>A0ABR4ALX7</accession>
<feature type="transmembrane region" description="Helical" evidence="1">
    <location>
        <begin position="150"/>
        <end position="170"/>
    </location>
</feature>
<reference evidence="2 3" key="1">
    <citation type="submission" date="2024-09" db="EMBL/GenBank/DDBJ databases">
        <title>Rethinking Asexuality: The Enigmatic Case of Functional Sexual Genes in Lepraria (Stereocaulaceae).</title>
        <authorList>
            <person name="Doellman M."/>
            <person name="Sun Y."/>
            <person name="Barcenas-Pena A."/>
            <person name="Lumbsch H.T."/>
            <person name="Grewe F."/>
        </authorList>
    </citation>
    <scope>NUCLEOTIDE SEQUENCE [LARGE SCALE GENOMIC DNA]</scope>
    <source>
        <strain evidence="2 3">Mercado 3170</strain>
    </source>
</reference>
<evidence type="ECO:0000313" key="2">
    <source>
        <dbReference type="EMBL" id="KAL2046215.1"/>
    </source>
</evidence>
<evidence type="ECO:0008006" key="4">
    <source>
        <dbReference type="Google" id="ProtNLM"/>
    </source>
</evidence>
<evidence type="ECO:0000313" key="3">
    <source>
        <dbReference type="Proteomes" id="UP001590950"/>
    </source>
</evidence>
<feature type="transmembrane region" description="Helical" evidence="1">
    <location>
        <begin position="59"/>
        <end position="80"/>
    </location>
</feature>
<sequence>MRLTMNDSRWSTLLRGALVTLFSIFVLSFITLILSGIWGKDMTDASYTPASGKPSKAHLVFYTGTMPFLTIFWAALDIGFASLSSLSPVHALVSSIILLCGWLIQFSIWMKCEVQAPNMSESFQGVMWCPNAQLSSHKNGAGSFGDARSWIGLVIVVAVFIYMVLAAVSVSRNRKAARTSLPYRKDPERQLQSMSS</sequence>
<gene>
    <name evidence="2" type="ORF">N7G274_001662</name>
</gene>
<name>A0ABR4ALX7_9LECA</name>
<feature type="transmembrane region" description="Helical" evidence="1">
    <location>
        <begin position="92"/>
        <end position="110"/>
    </location>
</feature>
<feature type="transmembrane region" description="Helical" evidence="1">
    <location>
        <begin position="12"/>
        <end position="39"/>
    </location>
</feature>
<evidence type="ECO:0000256" key="1">
    <source>
        <dbReference type="SAM" id="Phobius"/>
    </source>
</evidence>
<dbReference type="Proteomes" id="UP001590950">
    <property type="component" value="Unassembled WGS sequence"/>
</dbReference>